<dbReference type="InterPro" id="IPR013515">
    <property type="entry name" value="Phytochrome_cen-reg"/>
</dbReference>
<dbReference type="Pfam" id="PF00360">
    <property type="entry name" value="PHY"/>
    <property type="match status" value="1"/>
</dbReference>
<dbReference type="Pfam" id="PF01590">
    <property type="entry name" value="GAF"/>
    <property type="match status" value="1"/>
</dbReference>
<feature type="non-terminal residue" evidence="7">
    <location>
        <position position="1"/>
    </location>
</feature>
<evidence type="ECO:0000256" key="3">
    <source>
        <dbReference type="ARBA" id="ARBA00022991"/>
    </source>
</evidence>
<evidence type="ECO:0000256" key="1">
    <source>
        <dbReference type="ARBA" id="ARBA00022543"/>
    </source>
</evidence>
<dbReference type="InterPro" id="IPR003018">
    <property type="entry name" value="GAF"/>
</dbReference>
<evidence type="ECO:0000256" key="5">
    <source>
        <dbReference type="SAM" id="MobiDB-lite"/>
    </source>
</evidence>
<feature type="domain" description="Phytochrome chromophore attachment site" evidence="6">
    <location>
        <begin position="146"/>
        <end position="360"/>
    </location>
</feature>
<dbReference type="PROSITE" id="PS50046">
    <property type="entry name" value="PHYTOCHROME_2"/>
    <property type="match status" value="1"/>
</dbReference>
<evidence type="ECO:0000256" key="2">
    <source>
        <dbReference type="ARBA" id="ARBA00022606"/>
    </source>
</evidence>
<reference evidence="7" key="1">
    <citation type="journal article" date="2015" name="Nat. Commun.">
        <title>Phytochrome diversity in green plants and the origin of canonical plant phytochromes.</title>
        <authorList>
            <person name="Li F.W."/>
            <person name="Melkonian M."/>
            <person name="Rothfels C.J."/>
            <person name="Villarreal J.C."/>
            <person name="Stevenson D.W."/>
            <person name="Graham S.W."/>
            <person name="Wong G.K."/>
            <person name="Pryer K.M."/>
            <person name="Mathews S."/>
        </authorList>
    </citation>
    <scope>NUCLEOTIDE SEQUENCE</scope>
    <source>
        <strain evidence="7">POOW_0022287</strain>
    </source>
</reference>
<dbReference type="EMBL" id="KT013289">
    <property type="protein sequence ID" value="AKT76085.1"/>
    <property type="molecule type" value="mRNA"/>
</dbReference>
<dbReference type="InterPro" id="IPR035965">
    <property type="entry name" value="PAS-like_dom_sf"/>
</dbReference>
<evidence type="ECO:0000313" key="7">
    <source>
        <dbReference type="EMBL" id="AKT76085.1"/>
    </source>
</evidence>
<gene>
    <name evidence="7" type="primary">PHY</name>
</gene>
<dbReference type="SUPFAM" id="SSF55781">
    <property type="entry name" value="GAF domain-like"/>
    <property type="match status" value="3"/>
</dbReference>
<dbReference type="SUPFAM" id="SSF55785">
    <property type="entry name" value="PYP-like sensor domain (PAS domain)"/>
    <property type="match status" value="1"/>
</dbReference>
<dbReference type="InterPro" id="IPR029016">
    <property type="entry name" value="GAF-like_dom_sf"/>
</dbReference>
<evidence type="ECO:0000259" key="6">
    <source>
        <dbReference type="PROSITE" id="PS50046"/>
    </source>
</evidence>
<dbReference type="GO" id="GO:0009881">
    <property type="term" value="F:photoreceptor activity"/>
    <property type="evidence" value="ECO:0007669"/>
    <property type="project" value="UniProtKB-KW"/>
</dbReference>
<evidence type="ECO:0000256" key="4">
    <source>
        <dbReference type="ARBA" id="ARBA00023170"/>
    </source>
</evidence>
<reference evidence="7" key="2">
    <citation type="submission" date="2015-06" db="EMBL/GenBank/DDBJ databases">
        <authorList>
            <person name="Hoefler B.C."/>
            <person name="Straight P.D."/>
        </authorList>
    </citation>
    <scope>NUCLEOTIDE SEQUENCE</scope>
    <source>
        <strain evidence="7">POOW_0022287</strain>
    </source>
</reference>
<sequence length="536" mass="58207">MESLESVQDYAILLILDGADLDIKRVSSNIQDKLGWSPGDLIGKSASTFLDEASFTRLKNHACSKDRVSSTGCVEPIRVRVVQPSSCEAPSPEFATAQWDAFIQSSDAEKGLFLLELEAVGEDSVCSRVDTSIVCQTLANLHVKRTEKDLCAEVARGVGQITGYDRVLVYRFEADGHGVVLAEWLPDESWDSYMGLHFPSYDIPAAARKMFLTRRLRMIINANTEPSPIVPDARDFQPTGNGAAATLQRVPSLSSTSDVSSTASGSRTSYSSSSVTMSQPTGAKGSTTDFVGPTFGAVSPCHAAYMRNMGTAASVVVAVVNAVKEGGQTGEKLWGLIVAHHRTPRAIPFDKRAACLAISNGFTIALDAARQKEERLGEQRVQHMQARLIKNAVEENFMEALQERDSNVAKLIKCGGVAIISGDDACLVGTTPAEDDVMAMRPFLKKASIDVVWHTESLSNMYPPAKKFSKEGSGVLVATISRSRNSYILWFRPELITTVSWAGARIDTNPPNPSDRDYSQLRPRSSFARWSESVVG</sequence>
<dbReference type="InterPro" id="IPR043150">
    <property type="entry name" value="Phytochrome_PHY_sf"/>
</dbReference>
<dbReference type="SMART" id="SM00065">
    <property type="entry name" value="GAF"/>
    <property type="match status" value="1"/>
</dbReference>
<dbReference type="GO" id="GO:0006355">
    <property type="term" value="P:regulation of DNA-templated transcription"/>
    <property type="evidence" value="ECO:0007669"/>
    <property type="project" value="InterPro"/>
</dbReference>
<organism evidence="7">
    <name type="scientific">Glaucocystis nostochinearum</name>
    <dbReference type="NCBI Taxonomy" id="38271"/>
    <lineage>
        <taxon>Eukaryota</taxon>
        <taxon>Glaucocystophyceae</taxon>
        <taxon>Glaucocystales</taxon>
        <taxon>Glaucocystaceae</taxon>
        <taxon>Glaucocystis</taxon>
    </lineage>
</organism>
<protein>
    <submittedName>
        <fullName evidence="7">Phytochrome</fullName>
    </submittedName>
</protein>
<keyword evidence="4" id="KW-0675">Receptor</keyword>
<feature type="region of interest" description="Disordered" evidence="5">
    <location>
        <begin position="227"/>
        <end position="288"/>
    </location>
</feature>
<dbReference type="InterPro" id="IPR013654">
    <property type="entry name" value="PAS_2"/>
</dbReference>
<dbReference type="AlphaFoldDB" id="A0A0K1H4Q4"/>
<dbReference type="Pfam" id="PF08446">
    <property type="entry name" value="PAS_2"/>
    <property type="match status" value="1"/>
</dbReference>
<name>A0A0K1H4Q4_9EUKA</name>
<dbReference type="Gene3D" id="3.30.450.270">
    <property type="match status" value="1"/>
</dbReference>
<feature type="compositionally biased region" description="Low complexity" evidence="5">
    <location>
        <begin position="252"/>
        <end position="281"/>
    </location>
</feature>
<keyword evidence="3" id="KW-0157">Chromophore</keyword>
<dbReference type="GO" id="GO:0009584">
    <property type="term" value="P:detection of visible light"/>
    <property type="evidence" value="ECO:0007669"/>
    <property type="project" value="InterPro"/>
</dbReference>
<dbReference type="InterPro" id="IPR016132">
    <property type="entry name" value="Phyto_chromo_attachment"/>
</dbReference>
<keyword evidence="1" id="KW-0600">Photoreceptor protein</keyword>
<accession>A0A0K1H4Q4</accession>
<keyword evidence="2" id="KW-0716">Sensory transduction</keyword>
<dbReference type="Gene3D" id="3.30.450.40">
    <property type="match status" value="2"/>
</dbReference>
<proteinExistence type="evidence at transcript level"/>
<dbReference type="Gene3D" id="3.30.450.20">
    <property type="entry name" value="PAS domain"/>
    <property type="match status" value="1"/>
</dbReference>
<feature type="non-terminal residue" evidence="7">
    <location>
        <position position="536"/>
    </location>
</feature>